<dbReference type="GeneID" id="66103753"/>
<sequence length="170" mass="19797">MAEDYERPTLASARCLAKSEIWQLFVLTFEILWRIHPLRRLPVFSRNTATSEPYKMMLLFEKENFGTGPFRRSVVLPYSETLRSTRFLLCNLGLRNANENQDMMPGRSDASFVMGTNLRYDPINVFGFSILSPSVQMLTEQRTFQTLRRPGLCMKEHPTLMRSYNDEAKT</sequence>
<reference evidence="2" key="1">
    <citation type="submission" date="2020-11" db="EMBL/GenBank/DDBJ databases">
        <title>Adaptations for nitrogen fixation in a non-lichenized fungal sporocarp promotes dispersal by wood-feeding termites.</title>
        <authorList>
            <consortium name="DOE Joint Genome Institute"/>
            <person name="Koch R.A."/>
            <person name="Yoon G."/>
            <person name="Arayal U."/>
            <person name="Lail K."/>
            <person name="Amirebrahimi M."/>
            <person name="Labutti K."/>
            <person name="Lipzen A."/>
            <person name="Riley R."/>
            <person name="Barry K."/>
            <person name="Henrissat B."/>
            <person name="Grigoriev I.V."/>
            <person name="Herr J.R."/>
            <person name="Aime M.C."/>
        </authorList>
    </citation>
    <scope>NUCLEOTIDE SEQUENCE</scope>
    <source>
        <strain evidence="2">MCA 3950</strain>
    </source>
</reference>
<accession>A0A9P8AMH4</accession>
<dbReference type="EMBL" id="MU250568">
    <property type="protein sequence ID" value="KAG7440680.1"/>
    <property type="molecule type" value="Genomic_DNA"/>
</dbReference>
<evidence type="ECO:0000313" key="2">
    <source>
        <dbReference type="EMBL" id="KAG7440691.1"/>
    </source>
</evidence>
<name>A0A9P8AMH4_9AGAR</name>
<dbReference type="Proteomes" id="UP000812287">
    <property type="component" value="Unassembled WGS sequence"/>
</dbReference>
<organism evidence="2 3">
    <name type="scientific">Guyanagaster necrorhizus</name>
    <dbReference type="NCBI Taxonomy" id="856835"/>
    <lineage>
        <taxon>Eukaryota</taxon>
        <taxon>Fungi</taxon>
        <taxon>Dikarya</taxon>
        <taxon>Basidiomycota</taxon>
        <taxon>Agaricomycotina</taxon>
        <taxon>Agaricomycetes</taxon>
        <taxon>Agaricomycetidae</taxon>
        <taxon>Agaricales</taxon>
        <taxon>Marasmiineae</taxon>
        <taxon>Physalacriaceae</taxon>
        <taxon>Guyanagaster</taxon>
    </lineage>
</organism>
<comment type="caution">
    <text evidence="2">The sequence shown here is derived from an EMBL/GenBank/DDBJ whole genome shotgun (WGS) entry which is preliminary data.</text>
</comment>
<proteinExistence type="predicted"/>
<dbReference type="AlphaFoldDB" id="A0A9P8AMH4"/>
<gene>
    <name evidence="1" type="ORF">BT62DRAFT_575568</name>
    <name evidence="2" type="ORF">BT62DRAFT_575658</name>
</gene>
<evidence type="ECO:0000313" key="3">
    <source>
        <dbReference type="Proteomes" id="UP000812287"/>
    </source>
</evidence>
<dbReference type="EMBL" id="MU250568">
    <property type="protein sequence ID" value="KAG7440691.1"/>
    <property type="molecule type" value="Genomic_DNA"/>
</dbReference>
<protein>
    <submittedName>
        <fullName evidence="2">Uncharacterized protein</fullName>
    </submittedName>
</protein>
<dbReference type="RefSeq" id="XP_043034180.1">
    <property type="nucleotide sequence ID" value="XM_043181457.1"/>
</dbReference>
<evidence type="ECO:0000313" key="1">
    <source>
        <dbReference type="EMBL" id="KAG7440680.1"/>
    </source>
</evidence>
<keyword evidence="3" id="KW-1185">Reference proteome</keyword>